<evidence type="ECO:0000313" key="3">
    <source>
        <dbReference type="Proteomes" id="UP000827092"/>
    </source>
</evidence>
<name>A0AAV6TLQ8_9ARAC</name>
<sequence>MNQPAQDIDNAYELLPDGETQRYRCKCDSLFGKPMVESIPFVCLVDYCIKDISQPLRNMGFSGSGCECAIYPHQDPNDLKSPCVLESTRVDQNVFTGRVDCTSEKSWVRKSIFCPDNTPMGHDAYFFYNMNYGKYYMDRKDYQQFCSLWFRKVQRQPLVMDLASAVQHRLILDLDFKPKTHGQPNTFMIPIIESALKKFLLQYCKHFTFIVTARGDGRGTHVHLPEFVIGHDDYILLCSQLRTELYYAIPDEGKYQLDTLVHCTLAGAAKPNNQPYQIWQIIYVDEKNTHNLSMGEKFSLMSQLQDHMKIFKRVKNNDKSFFRKLLILDETIAQDTLLEYMMPVPGQHPPLHKLAYPTVIGMIPGALSDGKDIAVFTNRGSNDLGYICKGQQLVVDGSQFLKTFYFLKHNTYVLTTLETDSYALKKWFDRIKRLHPSNIHSNPIFDKVNLMLQEKNA</sequence>
<evidence type="ECO:0000259" key="1">
    <source>
        <dbReference type="Pfam" id="PF23162"/>
    </source>
</evidence>
<dbReference type="InterPro" id="IPR056443">
    <property type="entry name" value="AEP_C962R"/>
</dbReference>
<proteinExistence type="predicted"/>
<evidence type="ECO:0000313" key="2">
    <source>
        <dbReference type="EMBL" id="KAG8172720.1"/>
    </source>
</evidence>
<dbReference type="Pfam" id="PF23162">
    <property type="entry name" value="AEP_C962R"/>
    <property type="match status" value="1"/>
</dbReference>
<reference evidence="2 3" key="1">
    <citation type="journal article" date="2022" name="Nat. Ecol. Evol.">
        <title>A masculinizing supergene underlies an exaggerated male reproductive morph in a spider.</title>
        <authorList>
            <person name="Hendrickx F."/>
            <person name="De Corte Z."/>
            <person name="Sonet G."/>
            <person name="Van Belleghem S.M."/>
            <person name="Kostlbacher S."/>
            <person name="Vangestel C."/>
        </authorList>
    </citation>
    <scope>NUCLEOTIDE SEQUENCE [LARGE SCALE GENOMIC DNA]</scope>
    <source>
        <strain evidence="2">W744_W776</strain>
    </source>
</reference>
<dbReference type="Proteomes" id="UP000827092">
    <property type="component" value="Unassembled WGS sequence"/>
</dbReference>
<protein>
    <recommendedName>
        <fullName evidence="1">C962R-like N-terminal AEP domain-containing protein</fullName>
    </recommendedName>
</protein>
<feature type="domain" description="C962R-like N-terminal AEP" evidence="1">
    <location>
        <begin position="131"/>
        <end position="281"/>
    </location>
</feature>
<keyword evidence="3" id="KW-1185">Reference proteome</keyword>
<accession>A0AAV6TLQ8</accession>
<gene>
    <name evidence="2" type="ORF">JTE90_003909</name>
</gene>
<dbReference type="EMBL" id="JAFNEN010002434">
    <property type="protein sequence ID" value="KAG8172720.1"/>
    <property type="molecule type" value="Genomic_DNA"/>
</dbReference>
<dbReference type="AlphaFoldDB" id="A0AAV6TLQ8"/>
<comment type="caution">
    <text evidence="2">The sequence shown here is derived from an EMBL/GenBank/DDBJ whole genome shotgun (WGS) entry which is preliminary data.</text>
</comment>
<organism evidence="2 3">
    <name type="scientific">Oedothorax gibbosus</name>
    <dbReference type="NCBI Taxonomy" id="931172"/>
    <lineage>
        <taxon>Eukaryota</taxon>
        <taxon>Metazoa</taxon>
        <taxon>Ecdysozoa</taxon>
        <taxon>Arthropoda</taxon>
        <taxon>Chelicerata</taxon>
        <taxon>Arachnida</taxon>
        <taxon>Araneae</taxon>
        <taxon>Araneomorphae</taxon>
        <taxon>Entelegynae</taxon>
        <taxon>Araneoidea</taxon>
        <taxon>Linyphiidae</taxon>
        <taxon>Erigoninae</taxon>
        <taxon>Oedothorax</taxon>
    </lineage>
</organism>